<evidence type="ECO:0000256" key="9">
    <source>
        <dbReference type="PIRNR" id="PIRNR000452"/>
    </source>
</evidence>
<proteinExistence type="predicted"/>
<comment type="subunit">
    <text evidence="1 9">Homodimer.</text>
</comment>
<dbReference type="EMBL" id="PEIB01000004">
    <property type="protein sequence ID" value="RXJ74045.1"/>
    <property type="molecule type" value="Genomic_DNA"/>
</dbReference>
<organism evidence="11 12">
    <name type="scientific">Veronia nyctiphanis</name>
    <dbReference type="NCBI Taxonomy" id="1278244"/>
    <lineage>
        <taxon>Bacteria</taxon>
        <taxon>Pseudomonadati</taxon>
        <taxon>Pseudomonadota</taxon>
        <taxon>Gammaproteobacteria</taxon>
        <taxon>Vibrionales</taxon>
        <taxon>Vibrionaceae</taxon>
        <taxon>Veronia</taxon>
    </lineage>
</organism>
<evidence type="ECO:0000256" key="6">
    <source>
        <dbReference type="ARBA" id="ARBA00023315"/>
    </source>
</evidence>
<dbReference type="InterPro" id="IPR016181">
    <property type="entry name" value="Acyl_CoA_acyltransferase"/>
</dbReference>
<dbReference type="Proteomes" id="UP000290287">
    <property type="component" value="Unassembled WGS sequence"/>
</dbReference>
<evidence type="ECO:0000313" key="12">
    <source>
        <dbReference type="Proteomes" id="UP000290287"/>
    </source>
</evidence>
<evidence type="ECO:0000313" key="11">
    <source>
        <dbReference type="EMBL" id="RXJ74045.1"/>
    </source>
</evidence>
<evidence type="ECO:0000256" key="5">
    <source>
        <dbReference type="ARBA" id="ARBA00023251"/>
    </source>
</evidence>
<evidence type="ECO:0000256" key="3">
    <source>
        <dbReference type="ARBA" id="ARBA00017677"/>
    </source>
</evidence>
<dbReference type="PANTHER" id="PTHR43072:SF60">
    <property type="entry name" value="L-2,4-DIAMINOBUTYRIC ACID ACETYLTRANSFERASE"/>
    <property type="match status" value="1"/>
</dbReference>
<dbReference type="GO" id="GO:0047663">
    <property type="term" value="F:aminoglycoside 6'-N-acetyltransferase activity"/>
    <property type="evidence" value="ECO:0007669"/>
    <property type="project" value="UniProtKB-EC"/>
</dbReference>
<keyword evidence="4 9" id="KW-0808">Transferase</keyword>
<keyword evidence="6 9" id="KW-0012">Acyltransferase</keyword>
<evidence type="ECO:0000256" key="4">
    <source>
        <dbReference type="ARBA" id="ARBA00022679"/>
    </source>
</evidence>
<dbReference type="GO" id="GO:0046677">
    <property type="term" value="P:response to antibiotic"/>
    <property type="evidence" value="ECO:0007669"/>
    <property type="project" value="UniProtKB-KW"/>
</dbReference>
<dbReference type="PROSITE" id="PS51186">
    <property type="entry name" value="GNAT"/>
    <property type="match status" value="1"/>
</dbReference>
<evidence type="ECO:0000256" key="8">
    <source>
        <dbReference type="ARBA" id="ARBA00048923"/>
    </source>
</evidence>
<name>A0A4Q0YTK0_9GAMM</name>
<dbReference type="SUPFAM" id="SSF55729">
    <property type="entry name" value="Acyl-CoA N-acyltransferases (Nat)"/>
    <property type="match status" value="1"/>
</dbReference>
<accession>A0A4Q0YTK0</accession>
<gene>
    <name evidence="11" type="ORF">CS022_05220</name>
</gene>
<dbReference type="EC" id="2.3.1.82" evidence="2 9"/>
<dbReference type="Gene3D" id="3.40.630.30">
    <property type="match status" value="1"/>
</dbReference>
<dbReference type="InterPro" id="IPR024170">
    <property type="entry name" value="Aminoglycoside_N6-AcTrfrase"/>
</dbReference>
<comment type="catalytic activity">
    <reaction evidence="8 9">
        <text>kanamycin B + acetyl-CoA = N(6')-acetylkanamycin B + CoA + H(+)</text>
        <dbReference type="Rhea" id="RHEA:16449"/>
        <dbReference type="ChEBI" id="CHEBI:15378"/>
        <dbReference type="ChEBI" id="CHEBI:57287"/>
        <dbReference type="ChEBI" id="CHEBI:57288"/>
        <dbReference type="ChEBI" id="CHEBI:58390"/>
        <dbReference type="ChEBI" id="CHEBI:58549"/>
        <dbReference type="EC" id="2.3.1.82"/>
    </reaction>
</comment>
<dbReference type="AlphaFoldDB" id="A0A4Q0YTK0"/>
<comment type="function">
    <text evidence="9">Catalyzes the transfer of an acetyl group from acetyl-CoA to the 6'-amino group of aminoglycoside molecules conferring resistance to antibiotics containing the purpurosamine ring.</text>
</comment>
<protein>
    <recommendedName>
        <fullName evidence="3 9">Aminoglycoside N(6')-acetyltransferase type 1</fullName>
        <ecNumber evidence="2 9">2.3.1.82</ecNumber>
    </recommendedName>
    <alternativeName>
        <fullName evidence="7 9">Aminoglycoside resistance protein</fullName>
    </alternativeName>
</protein>
<dbReference type="Pfam" id="PF00583">
    <property type="entry name" value="Acetyltransf_1"/>
    <property type="match status" value="1"/>
</dbReference>
<dbReference type="PANTHER" id="PTHR43072">
    <property type="entry name" value="N-ACETYLTRANSFERASE"/>
    <property type="match status" value="1"/>
</dbReference>
<evidence type="ECO:0000256" key="1">
    <source>
        <dbReference type="ARBA" id="ARBA00011738"/>
    </source>
</evidence>
<evidence type="ECO:0000259" key="10">
    <source>
        <dbReference type="PROSITE" id="PS51186"/>
    </source>
</evidence>
<sequence>MRTLMMRVCPMMIDDKQEWAELRNRLWPTSKGPHEQDIEEYLCGDSHDIVTAFGVRDSEDSLVGFIEINVRSHAEGAPNKYVPYIEGWYVSDSKRGQGYGSALIKSAEAWAKERGFSHMASDTELSNEASITLHKKLGFDEVERSVNFIKSL</sequence>
<reference evidence="11 12" key="1">
    <citation type="submission" date="2017-10" db="EMBL/GenBank/DDBJ databases">
        <title>Nyctiphanis sp. nov., isolated from the stomach of the euphausiid Nyctiphanes simplex (Hansen, 1911) in the Gulf of California.</title>
        <authorList>
            <person name="Gomez-Gil B."/>
            <person name="Aguilar-Mendez M."/>
            <person name="Lopez-Cortes A."/>
            <person name="Gomez-Gutierrez J."/>
            <person name="Roque A."/>
            <person name="Lang E."/>
            <person name="Gonzalez-Castillo A."/>
        </authorList>
    </citation>
    <scope>NUCLEOTIDE SEQUENCE [LARGE SCALE GENOMIC DNA]</scope>
    <source>
        <strain evidence="11 12">CAIM 600</strain>
    </source>
</reference>
<keyword evidence="5 9" id="KW-0046">Antibiotic resistance</keyword>
<dbReference type="InterPro" id="IPR000182">
    <property type="entry name" value="GNAT_dom"/>
</dbReference>
<evidence type="ECO:0000256" key="7">
    <source>
        <dbReference type="ARBA" id="ARBA00029660"/>
    </source>
</evidence>
<dbReference type="CDD" id="cd04301">
    <property type="entry name" value="NAT_SF"/>
    <property type="match status" value="1"/>
</dbReference>
<comment type="caution">
    <text evidence="11">The sequence shown here is derived from an EMBL/GenBank/DDBJ whole genome shotgun (WGS) entry which is preliminary data.</text>
</comment>
<keyword evidence="12" id="KW-1185">Reference proteome</keyword>
<dbReference type="PIRSF" id="PIRSF000452">
    <property type="entry name" value="6-N-acetyltransf"/>
    <property type="match status" value="1"/>
</dbReference>
<feature type="domain" description="N-acetyltransferase" evidence="10">
    <location>
        <begin position="6"/>
        <end position="152"/>
    </location>
</feature>
<evidence type="ECO:0000256" key="2">
    <source>
        <dbReference type="ARBA" id="ARBA00012888"/>
    </source>
</evidence>